<evidence type="ECO:0000313" key="2">
    <source>
        <dbReference type="EMBL" id="ORX35511.1"/>
    </source>
</evidence>
<dbReference type="Proteomes" id="UP000193719">
    <property type="component" value="Unassembled WGS sequence"/>
</dbReference>
<evidence type="ECO:0000313" key="3">
    <source>
        <dbReference type="EMBL" id="ORX42039.1"/>
    </source>
</evidence>
<evidence type="ECO:0000256" key="1">
    <source>
        <dbReference type="SAM" id="MobiDB-lite"/>
    </source>
</evidence>
<feature type="compositionally biased region" description="Basic and acidic residues" evidence="1">
    <location>
        <begin position="317"/>
        <end position="337"/>
    </location>
</feature>
<name>A0A1Y1UVH5_9FUNG</name>
<protein>
    <submittedName>
        <fullName evidence="3">Uncharacterized protein</fullName>
    </submittedName>
</protein>
<feature type="region of interest" description="Disordered" evidence="1">
    <location>
        <begin position="317"/>
        <end position="352"/>
    </location>
</feature>
<feature type="compositionally biased region" description="Basic residues" evidence="1">
    <location>
        <begin position="338"/>
        <end position="352"/>
    </location>
</feature>
<gene>
    <name evidence="3" type="ORF">BCR36DRAFT_587529</name>
    <name evidence="2" type="ORF">BCR36DRAFT_588514</name>
</gene>
<accession>A0A1Y1UVH5</accession>
<feature type="region of interest" description="Disordered" evidence="1">
    <location>
        <begin position="448"/>
        <end position="471"/>
    </location>
</feature>
<dbReference type="OrthoDB" id="2148655at2759"/>
<sequence>MNTIHLNVYADENILNIKDKSKKLKKNLKPVENKKKQNKKTTPNLLCIPIKSTKFNWLKKKEQKEFDANMSIDDFQFQSSDLKSFLPIKSNNIFEQSNFKTEEDKGMDINVDKMLDDKEIKNSLKRESNSEIIRENCKKRNVKTEMINEQKNDQKNTGKNKQCLQSLVIPTNNLYKLNNNSAKNLSASTLGNNEYFDCPKYQEATSYMPSPCNSTASTLVSPVASVSPKIESKFEIDSCDYADFLKERINEQSENNEVTDLERKHCSLPLCPENIKNRKTRRRSYAFSLTSNEFNLIYSEANQAVISGLCKTVENKQNKKSEREKLTTKKDEGEKPFIKGHSRTQSRHRRSHAVCLSSEQILNFGNEDDSKQINNGVSLSSYAILNSNSKTNKDTQLKRRSTNIIKYKNSNSSLSSSNSFCSNSGNMRPLSTNRLSRDIELLRAMKMKRSRSVPKLDQPESNRSPSNSRFSMDVTSYKENIGISLHSNSTNSLTPPSNIVYYSFNNKNENNSMLDGYKKNNNRGSYGLFTDTINQKTNITSRWSNVFESSSCGSSTYCNSEEDGFHNNGIVNSKEDLLNFELANKSFNESIQNESPEIIVQRPPPTPMIGML</sequence>
<dbReference type="AlphaFoldDB" id="A0A1Y1UVH5"/>
<reference evidence="3 4" key="2">
    <citation type="submission" date="2016-08" db="EMBL/GenBank/DDBJ databases">
        <title>Pervasive Adenine N6-methylation of Active Genes in Fungi.</title>
        <authorList>
            <consortium name="DOE Joint Genome Institute"/>
            <person name="Mondo S.J."/>
            <person name="Dannebaum R.O."/>
            <person name="Kuo R.C."/>
            <person name="Labutti K."/>
            <person name="Haridas S."/>
            <person name="Kuo A."/>
            <person name="Salamov A."/>
            <person name="Ahrendt S.R."/>
            <person name="Lipzen A."/>
            <person name="Sullivan W."/>
            <person name="Andreopoulos W.B."/>
            <person name="Clum A."/>
            <person name="Lindquist E."/>
            <person name="Daum C."/>
            <person name="Ramamoorthy G.K."/>
            <person name="Gryganskyi A."/>
            <person name="Culley D."/>
            <person name="Magnuson J.K."/>
            <person name="James T.Y."/>
            <person name="O'Malley M.A."/>
            <person name="Stajich J.E."/>
            <person name="Spatafora J.W."/>
            <person name="Visel A."/>
            <person name="Grigoriev I.V."/>
        </authorList>
    </citation>
    <scope>NUCLEOTIDE SEQUENCE [LARGE SCALE GENOMIC DNA]</scope>
    <source>
        <strain evidence="4">finn</strain>
        <strain evidence="3">Finn</strain>
    </source>
</reference>
<organism evidence="3 4">
    <name type="scientific">Piromyces finnis</name>
    <dbReference type="NCBI Taxonomy" id="1754191"/>
    <lineage>
        <taxon>Eukaryota</taxon>
        <taxon>Fungi</taxon>
        <taxon>Fungi incertae sedis</taxon>
        <taxon>Chytridiomycota</taxon>
        <taxon>Chytridiomycota incertae sedis</taxon>
        <taxon>Neocallimastigomycetes</taxon>
        <taxon>Neocallimastigales</taxon>
        <taxon>Neocallimastigaceae</taxon>
        <taxon>Piromyces</taxon>
    </lineage>
</organism>
<reference evidence="3 4" key="1">
    <citation type="submission" date="2016-08" db="EMBL/GenBank/DDBJ databases">
        <title>Genomes of anaerobic fungi encode conserved fungal cellulosomes for biomass hydrolysis.</title>
        <authorList>
            <consortium name="DOE Joint Genome Institute"/>
            <person name="Haitjema C.H."/>
            <person name="Gilmore S.P."/>
            <person name="Henske J.K."/>
            <person name="Solomon K.V."/>
            <person name="De Groot R."/>
            <person name="Kuo A."/>
            <person name="Mondo S.J."/>
            <person name="Salamov A.A."/>
            <person name="Labutti K."/>
            <person name="Zhao Z."/>
            <person name="Chiniquy J."/>
            <person name="Barry K."/>
            <person name="Brewer H.M."/>
            <person name="Purvine S.O."/>
            <person name="Wright A.T."/>
            <person name="Boxma B."/>
            <person name="Van Alen T."/>
            <person name="Hackstein J.H."/>
            <person name="Baker S.E."/>
            <person name="Grigoriev I.V."/>
            <person name="O'Malley M.A."/>
        </authorList>
    </citation>
    <scope>NUCLEOTIDE SEQUENCE [LARGE SCALE GENOMIC DNA]</scope>
    <source>
        <strain evidence="4">finn</strain>
        <strain evidence="3">Finn</strain>
    </source>
</reference>
<proteinExistence type="predicted"/>
<keyword evidence="4" id="KW-1185">Reference proteome</keyword>
<feature type="compositionally biased region" description="Polar residues" evidence="1">
    <location>
        <begin position="459"/>
        <end position="471"/>
    </location>
</feature>
<evidence type="ECO:0000313" key="4">
    <source>
        <dbReference type="Proteomes" id="UP000193719"/>
    </source>
</evidence>
<dbReference type="EMBL" id="MCFH01000171">
    <property type="protein sequence ID" value="ORX35511.1"/>
    <property type="molecule type" value="Genomic_DNA"/>
</dbReference>
<dbReference type="EMBL" id="MCFH01000072">
    <property type="protein sequence ID" value="ORX42039.1"/>
    <property type="molecule type" value="Genomic_DNA"/>
</dbReference>
<comment type="caution">
    <text evidence="3">The sequence shown here is derived from an EMBL/GenBank/DDBJ whole genome shotgun (WGS) entry which is preliminary data.</text>
</comment>